<dbReference type="PANTHER" id="PTHR33480">
    <property type="entry name" value="SET DOMAIN-CONTAINING PROTEIN-RELATED"/>
    <property type="match status" value="1"/>
</dbReference>
<evidence type="ECO:0000313" key="2">
    <source>
        <dbReference type="EMBL" id="KAK0144276.1"/>
    </source>
</evidence>
<feature type="compositionally biased region" description="Basic and acidic residues" evidence="1">
    <location>
        <begin position="1"/>
        <end position="21"/>
    </location>
</feature>
<accession>A0AA47NZ42</accession>
<organism evidence="2 3">
    <name type="scientific">Merluccius polli</name>
    <name type="common">Benguela hake</name>
    <name type="synonym">Merluccius cadenati</name>
    <dbReference type="NCBI Taxonomy" id="89951"/>
    <lineage>
        <taxon>Eukaryota</taxon>
        <taxon>Metazoa</taxon>
        <taxon>Chordata</taxon>
        <taxon>Craniata</taxon>
        <taxon>Vertebrata</taxon>
        <taxon>Euteleostomi</taxon>
        <taxon>Actinopterygii</taxon>
        <taxon>Neopterygii</taxon>
        <taxon>Teleostei</taxon>
        <taxon>Neoteleostei</taxon>
        <taxon>Acanthomorphata</taxon>
        <taxon>Zeiogadaria</taxon>
        <taxon>Gadariae</taxon>
        <taxon>Gadiformes</taxon>
        <taxon>Gadoidei</taxon>
        <taxon>Merlucciidae</taxon>
        <taxon>Merluccius</taxon>
    </lineage>
</organism>
<feature type="region of interest" description="Disordered" evidence="1">
    <location>
        <begin position="1"/>
        <end position="58"/>
    </location>
</feature>
<evidence type="ECO:0000313" key="3">
    <source>
        <dbReference type="Proteomes" id="UP001174136"/>
    </source>
</evidence>
<sequence length="212" mass="24297">MGDPRRKGQQRHEYVVIDESHFRHKRKNESDISEEEASDVCDPEYVPGSASDTEDEEPINSLATSTFQVAEELLMDTSMNCNVTDDTLDTGQSCTNTVPSTSVVRAGQNFCFICKNFHFKIARHFKTHIKENSDIADALSLPAGSVTRKKLLENLRNRGNFEYNRDVLKKGSGQLKVKRSTKKVECKKYEYCIHCKGMFLLPELWRHMKRCL</sequence>
<comment type="caution">
    <text evidence="2">The sequence shown here is derived from an EMBL/GenBank/DDBJ whole genome shotgun (WGS) entry which is preliminary data.</text>
</comment>
<dbReference type="Proteomes" id="UP001174136">
    <property type="component" value="Unassembled WGS sequence"/>
</dbReference>
<reference evidence="2" key="1">
    <citation type="journal article" date="2023" name="Front. Mar. Sci.">
        <title>A new Merluccius polli reference genome to investigate the effects of global change in West African waters.</title>
        <authorList>
            <person name="Mateo J.L."/>
            <person name="Blanco-Fernandez C."/>
            <person name="Garcia-Vazquez E."/>
            <person name="Machado-Schiaffino G."/>
        </authorList>
    </citation>
    <scope>NUCLEOTIDE SEQUENCE</scope>
    <source>
        <strain evidence="2">C29</strain>
        <tissue evidence="2">Fin</tissue>
    </source>
</reference>
<dbReference type="EMBL" id="JAOPHQ010003145">
    <property type="protein sequence ID" value="KAK0144276.1"/>
    <property type="molecule type" value="Genomic_DNA"/>
</dbReference>
<name>A0AA47NZ42_MERPO</name>
<dbReference type="PANTHER" id="PTHR33480:SF5">
    <property type="entry name" value="SI:DKEY-51D8.9"/>
    <property type="match status" value="1"/>
</dbReference>
<keyword evidence="3" id="KW-1185">Reference proteome</keyword>
<protein>
    <submittedName>
        <fullName evidence="2">Uncharacterized protein</fullName>
    </submittedName>
</protein>
<feature type="compositionally biased region" description="Acidic residues" evidence="1">
    <location>
        <begin position="31"/>
        <end position="42"/>
    </location>
</feature>
<gene>
    <name evidence="2" type="ORF">N1851_017362</name>
</gene>
<evidence type="ECO:0000256" key="1">
    <source>
        <dbReference type="SAM" id="MobiDB-lite"/>
    </source>
</evidence>
<proteinExistence type="predicted"/>
<dbReference type="AlphaFoldDB" id="A0AA47NZ42"/>